<protein>
    <recommendedName>
        <fullName evidence="2">Transcriptional regulator HTH-type FeoC domain-containing protein</fullName>
    </recommendedName>
</protein>
<name>A0A235BVK7_UNCW3</name>
<dbReference type="SUPFAM" id="SSF46785">
    <property type="entry name" value="Winged helix' DNA-binding domain"/>
    <property type="match status" value="1"/>
</dbReference>
<dbReference type="AlphaFoldDB" id="A0A235BVK7"/>
<dbReference type="Pfam" id="PF09012">
    <property type="entry name" value="FeoC"/>
    <property type="match status" value="1"/>
</dbReference>
<evidence type="ECO:0000313" key="3">
    <source>
        <dbReference type="EMBL" id="OYD16214.1"/>
    </source>
</evidence>
<dbReference type="Proteomes" id="UP000215559">
    <property type="component" value="Unassembled WGS sequence"/>
</dbReference>
<reference evidence="3 4" key="1">
    <citation type="submission" date="2017-07" db="EMBL/GenBank/DDBJ databases">
        <title>Recovery of genomes from metagenomes via a dereplication, aggregation, and scoring strategy.</title>
        <authorList>
            <person name="Sieber C.M."/>
            <person name="Probst A.J."/>
            <person name="Sharrar A."/>
            <person name="Thomas B.C."/>
            <person name="Hess M."/>
            <person name="Tringe S.G."/>
            <person name="Banfield J.F."/>
        </authorList>
    </citation>
    <scope>NUCLEOTIDE SEQUENCE [LARGE SCALE GENOMIC DNA]</scope>
    <source>
        <strain evidence="3">JGI_Cruoil_03_51_56</strain>
    </source>
</reference>
<dbReference type="InterPro" id="IPR036390">
    <property type="entry name" value="WH_DNA-bd_sf"/>
</dbReference>
<sequence>MIREILTEMRQGTTTVKKLSRKLKIEKSALEEILGFMVRKGLIRELHPKCRPKGCLGCPYQGKCQDMPVIGYEVITSESGAESDQTRNPSNNSLATRNE</sequence>
<proteinExistence type="predicted"/>
<dbReference type="Gene3D" id="1.10.10.10">
    <property type="entry name" value="Winged helix-like DNA-binding domain superfamily/Winged helix DNA-binding domain"/>
    <property type="match status" value="1"/>
</dbReference>
<dbReference type="EMBL" id="NOZP01000063">
    <property type="protein sequence ID" value="OYD16214.1"/>
    <property type="molecule type" value="Genomic_DNA"/>
</dbReference>
<evidence type="ECO:0000256" key="1">
    <source>
        <dbReference type="SAM" id="MobiDB-lite"/>
    </source>
</evidence>
<accession>A0A235BVK7</accession>
<dbReference type="InterPro" id="IPR015102">
    <property type="entry name" value="Tscrpt_reg_HTH_FeoC"/>
</dbReference>
<organism evidence="3 4">
    <name type="scientific">candidate division WOR-3 bacterium JGI_Cruoil_03_51_56</name>
    <dbReference type="NCBI Taxonomy" id="1973747"/>
    <lineage>
        <taxon>Bacteria</taxon>
        <taxon>Bacteria division WOR-3</taxon>
    </lineage>
</organism>
<evidence type="ECO:0000313" key="4">
    <source>
        <dbReference type="Proteomes" id="UP000215559"/>
    </source>
</evidence>
<comment type="caution">
    <text evidence="3">The sequence shown here is derived from an EMBL/GenBank/DDBJ whole genome shotgun (WGS) entry which is preliminary data.</text>
</comment>
<feature type="domain" description="Transcriptional regulator HTH-type FeoC" evidence="2">
    <location>
        <begin position="11"/>
        <end position="60"/>
    </location>
</feature>
<gene>
    <name evidence="3" type="ORF">CH330_03395</name>
</gene>
<evidence type="ECO:0000259" key="2">
    <source>
        <dbReference type="Pfam" id="PF09012"/>
    </source>
</evidence>
<feature type="region of interest" description="Disordered" evidence="1">
    <location>
        <begin position="77"/>
        <end position="99"/>
    </location>
</feature>
<dbReference type="InterPro" id="IPR036388">
    <property type="entry name" value="WH-like_DNA-bd_sf"/>
</dbReference>